<comment type="subcellular location">
    <subcellularLocation>
        <location evidence="1">Cell membrane</location>
        <topology evidence="1">Multi-pass membrane protein</topology>
    </subcellularLocation>
</comment>
<dbReference type="PROSITE" id="PS50112">
    <property type="entry name" value="PAS"/>
    <property type="match status" value="1"/>
</dbReference>
<dbReference type="PANTHER" id="PTHR44757">
    <property type="entry name" value="DIGUANYLATE CYCLASE DGCP"/>
    <property type="match status" value="1"/>
</dbReference>
<accession>A0A2R4VY01</accession>
<reference evidence="10 11" key="1">
    <citation type="submission" date="2017-04" db="EMBL/GenBank/DDBJ databases">
        <title>Genomic insights into metabolism of Thermodesulfobium acidiphilum.</title>
        <authorList>
            <person name="Toshchakov S.V."/>
            <person name="Frolov E.N."/>
            <person name="Kublanov I.V."/>
            <person name="Samarov N.I."/>
            <person name="Novikov A."/>
            <person name="Lebedinsky A.V."/>
            <person name="Bonch-Osmolovskaya E.A."/>
            <person name="Chernyh N.A."/>
        </authorList>
    </citation>
    <scope>NUCLEOTIDE SEQUENCE [LARGE SCALE GENOMIC DNA]</scope>
    <source>
        <strain evidence="10 11">3127-1</strain>
    </source>
</reference>
<keyword evidence="5 7" id="KW-0472">Membrane</keyword>
<dbReference type="CDD" id="cd01949">
    <property type="entry name" value="GGDEF"/>
    <property type="match status" value="1"/>
</dbReference>
<dbReference type="SMART" id="SM00267">
    <property type="entry name" value="GGDEF"/>
    <property type="match status" value="1"/>
</dbReference>
<dbReference type="Gene3D" id="3.30.70.270">
    <property type="match status" value="1"/>
</dbReference>
<dbReference type="InterPro" id="IPR043128">
    <property type="entry name" value="Rev_trsase/Diguanyl_cyclase"/>
</dbReference>
<evidence type="ECO:0000256" key="7">
    <source>
        <dbReference type="SAM" id="Phobius"/>
    </source>
</evidence>
<dbReference type="EMBL" id="CP020921">
    <property type="protein sequence ID" value="AWB09421.1"/>
    <property type="molecule type" value="Genomic_DNA"/>
</dbReference>
<gene>
    <name evidence="10" type="ORF">TDSAC_0031</name>
</gene>
<dbReference type="Pfam" id="PF00990">
    <property type="entry name" value="GGDEF"/>
    <property type="match status" value="1"/>
</dbReference>
<protein>
    <submittedName>
        <fullName evidence="10">PAS domain S-box-containing protein/diguanylate cyclase (GGDEF) domain-containing protein</fullName>
    </submittedName>
</protein>
<dbReference type="NCBIfam" id="TIGR00229">
    <property type="entry name" value="sensory_box"/>
    <property type="match status" value="1"/>
</dbReference>
<dbReference type="RefSeq" id="WP_108307673.1">
    <property type="nucleotide sequence ID" value="NZ_CP020921.1"/>
</dbReference>
<dbReference type="PANTHER" id="PTHR44757:SF2">
    <property type="entry name" value="BIOFILM ARCHITECTURE MAINTENANCE PROTEIN MBAA"/>
    <property type="match status" value="1"/>
</dbReference>
<feature type="coiled-coil region" evidence="6">
    <location>
        <begin position="349"/>
        <end position="376"/>
    </location>
</feature>
<dbReference type="KEGG" id="taci:TDSAC_0031"/>
<proteinExistence type="predicted"/>
<feature type="domain" description="GGDEF" evidence="9">
    <location>
        <begin position="520"/>
        <end position="647"/>
    </location>
</feature>
<evidence type="ECO:0000256" key="3">
    <source>
        <dbReference type="ARBA" id="ARBA00022692"/>
    </source>
</evidence>
<dbReference type="GO" id="GO:0005886">
    <property type="term" value="C:plasma membrane"/>
    <property type="evidence" value="ECO:0007669"/>
    <property type="project" value="UniProtKB-SubCell"/>
</dbReference>
<dbReference type="PROSITE" id="PS50887">
    <property type="entry name" value="GGDEF"/>
    <property type="match status" value="1"/>
</dbReference>
<feature type="domain" description="PAS" evidence="8">
    <location>
        <begin position="366"/>
        <end position="438"/>
    </location>
</feature>
<feature type="transmembrane region" description="Helical" evidence="7">
    <location>
        <begin position="12"/>
        <end position="37"/>
    </location>
</feature>
<keyword evidence="2" id="KW-1003">Cell membrane</keyword>
<dbReference type="SUPFAM" id="SSF55785">
    <property type="entry name" value="PYP-like sensor domain (PAS domain)"/>
    <property type="match status" value="1"/>
</dbReference>
<evidence type="ECO:0000259" key="9">
    <source>
        <dbReference type="PROSITE" id="PS50887"/>
    </source>
</evidence>
<evidence type="ECO:0000256" key="6">
    <source>
        <dbReference type="SAM" id="Coils"/>
    </source>
</evidence>
<dbReference type="InterPro" id="IPR052155">
    <property type="entry name" value="Biofilm_reg_signaling"/>
</dbReference>
<keyword evidence="6" id="KW-0175">Coiled coil</keyword>
<organism evidence="10 11">
    <name type="scientific">Thermodesulfobium acidiphilum</name>
    <dbReference type="NCBI Taxonomy" id="1794699"/>
    <lineage>
        <taxon>Bacteria</taxon>
        <taxon>Pseudomonadati</taxon>
        <taxon>Thermodesulfobiota</taxon>
        <taxon>Thermodesulfobiia</taxon>
        <taxon>Thermodesulfobiales</taxon>
        <taxon>Thermodesulfobiaceae</taxon>
        <taxon>Thermodesulfobium</taxon>
    </lineage>
</organism>
<evidence type="ECO:0000256" key="5">
    <source>
        <dbReference type="ARBA" id="ARBA00023136"/>
    </source>
</evidence>
<dbReference type="Gene3D" id="3.30.450.20">
    <property type="entry name" value="PAS domain"/>
    <property type="match status" value="2"/>
</dbReference>
<evidence type="ECO:0000259" key="8">
    <source>
        <dbReference type="PROSITE" id="PS50112"/>
    </source>
</evidence>
<feature type="transmembrane region" description="Helical" evidence="7">
    <location>
        <begin position="275"/>
        <end position="298"/>
    </location>
</feature>
<evidence type="ECO:0000313" key="10">
    <source>
        <dbReference type="EMBL" id="AWB09421.1"/>
    </source>
</evidence>
<dbReference type="CDD" id="cd00130">
    <property type="entry name" value="PAS"/>
    <property type="match status" value="1"/>
</dbReference>
<evidence type="ECO:0000256" key="2">
    <source>
        <dbReference type="ARBA" id="ARBA00022475"/>
    </source>
</evidence>
<dbReference type="Pfam" id="PF02743">
    <property type="entry name" value="dCache_1"/>
    <property type="match status" value="1"/>
</dbReference>
<dbReference type="InterPro" id="IPR029787">
    <property type="entry name" value="Nucleotide_cyclase"/>
</dbReference>
<dbReference type="InterPro" id="IPR033479">
    <property type="entry name" value="dCache_1"/>
</dbReference>
<dbReference type="SMART" id="SM00091">
    <property type="entry name" value="PAS"/>
    <property type="match status" value="1"/>
</dbReference>
<dbReference type="Proteomes" id="UP000244792">
    <property type="component" value="Chromosome"/>
</dbReference>
<dbReference type="NCBIfam" id="TIGR00254">
    <property type="entry name" value="GGDEF"/>
    <property type="match status" value="1"/>
</dbReference>
<dbReference type="CDD" id="cd12914">
    <property type="entry name" value="PDC1_DGC_like"/>
    <property type="match status" value="1"/>
</dbReference>
<keyword evidence="11" id="KW-1185">Reference proteome</keyword>
<dbReference type="SUPFAM" id="SSF55073">
    <property type="entry name" value="Nucleotide cyclase"/>
    <property type="match status" value="1"/>
</dbReference>
<dbReference type="OrthoDB" id="9804747at2"/>
<dbReference type="InterPro" id="IPR035965">
    <property type="entry name" value="PAS-like_dom_sf"/>
</dbReference>
<dbReference type="Pfam" id="PF13426">
    <property type="entry name" value="PAS_9"/>
    <property type="match status" value="1"/>
</dbReference>
<name>A0A2R4VY01_THEAF</name>
<evidence type="ECO:0000256" key="4">
    <source>
        <dbReference type="ARBA" id="ARBA00022989"/>
    </source>
</evidence>
<keyword evidence="3 7" id="KW-0812">Transmembrane</keyword>
<sequence>MKFITNCNLRSIRCRLLIVIVVSFLIPFLFFLCTLFIQYQDVKSDISNALDSVTERYKSTLENFISSEFYKLEIISSIDSIKNESFDSETVLKNLKGLFPEAQNIAYANMFGQIIYSSNSIKDVSVADRSYFIDAMKGEKALSGLLLLRISNKKAITFAVPVFSEKNFIRGVIIATIPLETLYKLINPINSSLIGNGYNIRFALLDQNSNVLVSSPGNSYQFTRNDYKSFLLNPINFLSLIFFDRWLGSEVRLAGTGWSIYCAISSFSFLSIIKLTFFGVLFSLFVLLMLLLFSYFFVYKEVSKPLKVLEKVFNDTKKDVREIDSIDSEKFTLEFKQLFNNIVNIWTQLDKKDKELEAVNKELRSAERRYRALVDNSLTGIFMLAPDFTFRYANVQFASIFGYSIAELLVKSLLDLFTQDGQEAIKSAVTDEGTIKGNRFHSIITGLHKNGNLIYLEILLTYLLDDDGIYLFGTAADVSDKVEYQRNLEFLSYRDSLTGIYNRRFFEEELAKLSISRLRRKVAIVVVDIDCLKWANDRIGHAEGDNLIIRTARLLESIFKELGEVCRIGGDEFAVICIDYRNDDLNKAIDRLKKVSGLTEGEHVPLYLSFGVAFGHVPGDDMQEIFRKADDAMYLDKGSHHEAVYNVLKTYVKERDIES</sequence>
<dbReference type="AlphaFoldDB" id="A0A2R4VY01"/>
<dbReference type="InterPro" id="IPR000014">
    <property type="entry name" value="PAS"/>
</dbReference>
<keyword evidence="4 7" id="KW-1133">Transmembrane helix</keyword>
<evidence type="ECO:0000313" key="11">
    <source>
        <dbReference type="Proteomes" id="UP000244792"/>
    </source>
</evidence>
<dbReference type="InterPro" id="IPR000160">
    <property type="entry name" value="GGDEF_dom"/>
</dbReference>
<evidence type="ECO:0000256" key="1">
    <source>
        <dbReference type="ARBA" id="ARBA00004651"/>
    </source>
</evidence>